<evidence type="ECO:0000256" key="3">
    <source>
        <dbReference type="ARBA" id="ARBA00022679"/>
    </source>
</evidence>
<dbReference type="CDD" id="cd06438">
    <property type="entry name" value="EpsO_like"/>
    <property type="match status" value="1"/>
</dbReference>
<feature type="transmembrane region" description="Helical" evidence="4">
    <location>
        <begin position="321"/>
        <end position="342"/>
    </location>
</feature>
<evidence type="ECO:0000256" key="4">
    <source>
        <dbReference type="SAM" id="Phobius"/>
    </source>
</evidence>
<keyword evidence="4" id="KW-0472">Membrane</keyword>
<feature type="transmembrane region" description="Helical" evidence="4">
    <location>
        <begin position="349"/>
        <end position="372"/>
    </location>
</feature>
<organism evidence="5 6">
    <name type="scientific">Desulfofundulus thermobenzoicus</name>
    <dbReference type="NCBI Taxonomy" id="29376"/>
    <lineage>
        <taxon>Bacteria</taxon>
        <taxon>Bacillati</taxon>
        <taxon>Bacillota</taxon>
        <taxon>Clostridia</taxon>
        <taxon>Eubacteriales</taxon>
        <taxon>Peptococcaceae</taxon>
        <taxon>Desulfofundulus</taxon>
    </lineage>
</organism>
<dbReference type="Gene3D" id="3.90.550.10">
    <property type="entry name" value="Spore Coat Polysaccharide Biosynthesis Protein SpsA, Chain A"/>
    <property type="match status" value="1"/>
</dbReference>
<name>A0A6N7INF6_9FIRM</name>
<dbReference type="InterPro" id="IPR029044">
    <property type="entry name" value="Nucleotide-diphossugar_trans"/>
</dbReference>
<keyword evidence="4" id="KW-0812">Transmembrane</keyword>
<keyword evidence="4" id="KW-1133">Transmembrane helix</keyword>
<dbReference type="GO" id="GO:0016757">
    <property type="term" value="F:glycosyltransferase activity"/>
    <property type="evidence" value="ECO:0007669"/>
    <property type="project" value="UniProtKB-KW"/>
</dbReference>
<keyword evidence="3 5" id="KW-0808">Transferase</keyword>
<evidence type="ECO:0000313" key="5">
    <source>
        <dbReference type="EMBL" id="MQL50858.1"/>
    </source>
</evidence>
<evidence type="ECO:0000256" key="2">
    <source>
        <dbReference type="ARBA" id="ARBA00022676"/>
    </source>
</evidence>
<feature type="transmembrane region" description="Helical" evidence="4">
    <location>
        <begin position="294"/>
        <end position="315"/>
    </location>
</feature>
<dbReference type="OrthoDB" id="9797391at2"/>
<dbReference type="AlphaFoldDB" id="A0A6N7INF6"/>
<dbReference type="Proteomes" id="UP000441717">
    <property type="component" value="Unassembled WGS sequence"/>
</dbReference>
<dbReference type="PANTHER" id="PTHR43630:SF1">
    <property type="entry name" value="POLY-BETA-1,6-N-ACETYL-D-GLUCOSAMINE SYNTHASE"/>
    <property type="match status" value="1"/>
</dbReference>
<dbReference type="EMBL" id="WHYR01000002">
    <property type="protein sequence ID" value="MQL50858.1"/>
    <property type="molecule type" value="Genomic_DNA"/>
</dbReference>
<dbReference type="Pfam" id="PF13641">
    <property type="entry name" value="Glyco_tranf_2_3"/>
    <property type="match status" value="1"/>
</dbReference>
<comment type="caution">
    <text evidence="5">The sequence shown here is derived from an EMBL/GenBank/DDBJ whole genome shotgun (WGS) entry which is preliminary data.</text>
</comment>
<evidence type="ECO:0000313" key="6">
    <source>
        <dbReference type="Proteomes" id="UP000441717"/>
    </source>
</evidence>
<sequence>MEGIVIVLQVLLTGFTLYYIGISFFSFFRRRENYTTPPAATFAVVVAAHNEEKVIGELVKSIFRMDYPRNLYEVFVIADNCTDHTAAIAAKEGATVIKRFNDREKGKGYALEYGFQQIFRLKRNFDAIVVLDADNLISPNFLNIMNHRLARGEKIIQGYLATKNPNDTWITRSIYVGYLITNRFWQLAKYNLGLTCALGGTGMCIASDVLQKFGWGMTSLTEDLEFQTKALFCGLKVSWAHDAVVYDEKPLTMKQSWRQRQRWMQGHCNVASRYFFKLVWQGLVQKDFRKIDGAIYLMQPYFTMLMGVGLLYSIVNWQQVNWWWFLSGFIFQYFYLGLALFLERAHPRAYLWLLYYPFFTMTWIPITFAGFIHRNNKVWSHTKHVRSISYEQLRGQTQ</sequence>
<keyword evidence="6" id="KW-1185">Reference proteome</keyword>
<proteinExistence type="inferred from homology"/>
<dbReference type="SUPFAM" id="SSF53448">
    <property type="entry name" value="Nucleotide-diphospho-sugar transferases"/>
    <property type="match status" value="1"/>
</dbReference>
<feature type="transmembrane region" description="Helical" evidence="4">
    <location>
        <begin position="6"/>
        <end position="28"/>
    </location>
</feature>
<reference evidence="5 6" key="1">
    <citation type="submission" date="2019-10" db="EMBL/GenBank/DDBJ databases">
        <title>Comparative genomics of sulfur disproportionating microorganisms.</title>
        <authorList>
            <person name="Ward L.M."/>
            <person name="Bertran E."/>
            <person name="Johnston D."/>
        </authorList>
    </citation>
    <scope>NUCLEOTIDE SEQUENCE [LARGE SCALE GENOMIC DNA]</scope>
    <source>
        <strain evidence="5 6">DSM 14055</strain>
    </source>
</reference>
<comment type="similarity">
    <text evidence="1">Belongs to the glycosyltransferase 2 family.</text>
</comment>
<accession>A0A6N7INF6</accession>
<evidence type="ECO:0000256" key="1">
    <source>
        <dbReference type="ARBA" id="ARBA00006739"/>
    </source>
</evidence>
<keyword evidence="2" id="KW-0328">Glycosyltransferase</keyword>
<protein>
    <submittedName>
        <fullName evidence="5">Glycosyltransferase</fullName>
    </submittedName>
</protein>
<dbReference type="PANTHER" id="PTHR43630">
    <property type="entry name" value="POLY-BETA-1,6-N-ACETYL-D-GLUCOSAMINE SYNTHASE"/>
    <property type="match status" value="1"/>
</dbReference>
<gene>
    <name evidence="5" type="ORF">GFC01_00915</name>
</gene>